<evidence type="ECO:0000313" key="2">
    <source>
        <dbReference type="EMBL" id="CAH2046397.1"/>
    </source>
</evidence>
<dbReference type="AlphaFoldDB" id="A0AAU9RSU9"/>
<evidence type="ECO:0000313" key="3">
    <source>
        <dbReference type="Proteomes" id="UP000836841"/>
    </source>
</evidence>
<gene>
    <name evidence="2" type="ORF">TAV2_LOCUS6377</name>
</gene>
<dbReference type="PANTHER" id="PTHR31900">
    <property type="entry name" value="F-BOX/RNI SUPERFAMILY PROTEIN-RELATED"/>
    <property type="match status" value="1"/>
</dbReference>
<dbReference type="SUPFAM" id="SSF52047">
    <property type="entry name" value="RNI-like"/>
    <property type="match status" value="1"/>
</dbReference>
<dbReference type="InterPro" id="IPR006566">
    <property type="entry name" value="FBD"/>
</dbReference>
<keyword evidence="3" id="KW-1185">Reference proteome</keyword>
<sequence length="259" mass="29755">MEKIISGCPALEDLTLIRSMDNWYLEVPQLLSVRSRSLKSFIIIFDVAYGRAGTDYSVEIDAPRLEYLSLSDNQSDVIVVKNLTSLFMIHIDTEFNVKFGGIQLSPAKRDAIRDFLTGVSGVFYRYPYLWPFPNFGNLYRLEVAFCSFTLQFLPVFLESCPRLKELILDFAFSVPDKRTKLRYVPQCLISTLECVEINNVIMWEETGIELMNYFLEKSAVLKKLSVSFTGSSITNQERHTYMDLVASTRRSGECQVFAY</sequence>
<accession>A0AAU9RSU9</accession>
<organism evidence="2 3">
    <name type="scientific">Thlaspi arvense</name>
    <name type="common">Field penny-cress</name>
    <dbReference type="NCBI Taxonomy" id="13288"/>
    <lineage>
        <taxon>Eukaryota</taxon>
        <taxon>Viridiplantae</taxon>
        <taxon>Streptophyta</taxon>
        <taxon>Embryophyta</taxon>
        <taxon>Tracheophyta</taxon>
        <taxon>Spermatophyta</taxon>
        <taxon>Magnoliopsida</taxon>
        <taxon>eudicotyledons</taxon>
        <taxon>Gunneridae</taxon>
        <taxon>Pentapetalae</taxon>
        <taxon>rosids</taxon>
        <taxon>malvids</taxon>
        <taxon>Brassicales</taxon>
        <taxon>Brassicaceae</taxon>
        <taxon>Thlaspideae</taxon>
        <taxon>Thlaspi</taxon>
    </lineage>
</organism>
<dbReference type="Gene3D" id="3.80.10.10">
    <property type="entry name" value="Ribonuclease Inhibitor"/>
    <property type="match status" value="1"/>
</dbReference>
<protein>
    <recommendedName>
        <fullName evidence="1">FBD domain-containing protein</fullName>
    </recommendedName>
</protein>
<name>A0AAU9RSU9_THLAR</name>
<dbReference type="InterPro" id="IPR032675">
    <property type="entry name" value="LRR_dom_sf"/>
</dbReference>
<dbReference type="SMART" id="SM00579">
    <property type="entry name" value="FBD"/>
    <property type="match status" value="1"/>
</dbReference>
<evidence type="ECO:0000259" key="1">
    <source>
        <dbReference type="SMART" id="SM00579"/>
    </source>
</evidence>
<dbReference type="InterPro" id="IPR050232">
    <property type="entry name" value="FBL13/AtMIF1-like"/>
</dbReference>
<proteinExistence type="predicted"/>
<dbReference type="PANTHER" id="PTHR31900:SF33">
    <property type="entry name" value="PROTEIN WITH RNI-LIKE_FBD-LIKE DOMAIN"/>
    <property type="match status" value="1"/>
</dbReference>
<feature type="domain" description="FBD" evidence="1">
    <location>
        <begin position="186"/>
        <end position="259"/>
    </location>
</feature>
<dbReference type="Pfam" id="PF08387">
    <property type="entry name" value="FBD"/>
    <property type="match status" value="1"/>
</dbReference>
<dbReference type="Proteomes" id="UP000836841">
    <property type="component" value="Chromosome 2"/>
</dbReference>
<dbReference type="EMBL" id="OU466858">
    <property type="protein sequence ID" value="CAH2046397.1"/>
    <property type="molecule type" value="Genomic_DNA"/>
</dbReference>
<reference evidence="2 3" key="1">
    <citation type="submission" date="2022-03" db="EMBL/GenBank/DDBJ databases">
        <authorList>
            <person name="Nunn A."/>
            <person name="Chopra R."/>
            <person name="Nunn A."/>
            <person name="Contreras Garrido A."/>
        </authorList>
    </citation>
    <scope>NUCLEOTIDE SEQUENCE [LARGE SCALE GENOMIC DNA]</scope>
</reference>